<sequence>MLIAQISDTHVRPRGQLYQGVVDSNAMLAAAVDTINALAPPPDLILFSGDLME</sequence>
<organism evidence="1 2">
    <name type="scientific">Pseudomonas syringae CC1557</name>
    <dbReference type="NCBI Taxonomy" id="1357279"/>
    <lineage>
        <taxon>Bacteria</taxon>
        <taxon>Pseudomonadati</taxon>
        <taxon>Pseudomonadota</taxon>
        <taxon>Gammaproteobacteria</taxon>
        <taxon>Pseudomonadales</taxon>
        <taxon>Pseudomonadaceae</taxon>
        <taxon>Pseudomonas</taxon>
        <taxon>Pseudomonas syringae</taxon>
    </lineage>
</organism>
<name>W0N2C3_PSESX</name>
<evidence type="ECO:0008006" key="3">
    <source>
        <dbReference type="Google" id="ProtNLM"/>
    </source>
</evidence>
<gene>
    <name evidence="1" type="ORF">N018_14550</name>
</gene>
<reference evidence="1 2" key="1">
    <citation type="submission" date="2013-12" db="EMBL/GenBank/DDBJ databases">
        <title>Interactions Between Genome Architecture and Virulence Genes in Pseudomonas syringae, strain CC1557 as a model.</title>
        <authorList>
            <person name="Baltrus D."/>
            <person name="Hockett K."/>
            <person name="Karlsrud E."/>
            <person name="Dougherty K."/>
            <person name="Nishimura M."/>
        </authorList>
    </citation>
    <scope>NUCLEOTIDE SEQUENCE [LARGE SCALE GENOMIC DNA]</scope>
    <source>
        <strain evidence="1 2">CC1557</strain>
    </source>
</reference>
<dbReference type="Proteomes" id="UP000019089">
    <property type="component" value="Chromosome"/>
</dbReference>
<evidence type="ECO:0000313" key="2">
    <source>
        <dbReference type="Proteomes" id="UP000019089"/>
    </source>
</evidence>
<dbReference type="SUPFAM" id="SSF56300">
    <property type="entry name" value="Metallo-dependent phosphatases"/>
    <property type="match status" value="1"/>
</dbReference>
<dbReference type="eggNOG" id="COG1409">
    <property type="taxonomic scope" value="Bacteria"/>
</dbReference>
<protein>
    <recommendedName>
        <fullName evidence="3">Phosphodiesterase</fullName>
    </recommendedName>
</protein>
<dbReference type="EMBL" id="CP007014">
    <property type="protein sequence ID" value="AHG43640.1"/>
    <property type="molecule type" value="Genomic_DNA"/>
</dbReference>
<dbReference type="RefSeq" id="WP_229631113.1">
    <property type="nucleotide sequence ID" value="NZ_CP007014.1"/>
</dbReference>
<dbReference type="InterPro" id="IPR042283">
    <property type="entry name" value="GpdQ_catalytic"/>
</dbReference>
<dbReference type="KEGG" id="psyr:N018_14550"/>
<accession>W0N2C3</accession>
<dbReference type="InterPro" id="IPR029052">
    <property type="entry name" value="Metallo-depent_PP-like"/>
</dbReference>
<dbReference type="Gene3D" id="3.60.21.40">
    <property type="entry name" value="GpdQ, catalytic alpha/beta sandwich domain"/>
    <property type="match status" value="1"/>
</dbReference>
<dbReference type="HOGENOM" id="CLU_3065267_0_0_6"/>
<proteinExistence type="predicted"/>
<dbReference type="AlphaFoldDB" id="W0N2C3"/>
<evidence type="ECO:0000313" key="1">
    <source>
        <dbReference type="EMBL" id="AHG43640.1"/>
    </source>
</evidence>
<dbReference type="STRING" id="1357279.N018_14550"/>